<dbReference type="EMBL" id="JTDK01000001">
    <property type="protein sequence ID" value="KHL00112.1"/>
    <property type="molecule type" value="Genomic_DNA"/>
</dbReference>
<dbReference type="Gene3D" id="3.40.50.1820">
    <property type="entry name" value="alpha/beta hydrolase"/>
    <property type="match status" value="1"/>
</dbReference>
<name>A0A0B2AEL2_9MICO</name>
<dbReference type="InterPro" id="IPR050266">
    <property type="entry name" value="AB_hydrolase_sf"/>
</dbReference>
<protein>
    <submittedName>
        <fullName evidence="2">Alpha/beta hydrolase</fullName>
    </submittedName>
</protein>
<evidence type="ECO:0000259" key="1">
    <source>
        <dbReference type="Pfam" id="PF12697"/>
    </source>
</evidence>
<reference evidence="2 3" key="1">
    <citation type="submission" date="2014-11" db="EMBL/GenBank/DDBJ databases">
        <title>Genome sequence of Microbacterium mangrovi MUSC 115(T).</title>
        <authorList>
            <person name="Lee L.-H."/>
        </authorList>
    </citation>
    <scope>NUCLEOTIDE SEQUENCE [LARGE SCALE GENOMIC DNA]</scope>
    <source>
        <strain evidence="2 3">MUSC 115</strain>
    </source>
</reference>
<dbReference type="AlphaFoldDB" id="A0A0B2AEL2"/>
<dbReference type="GO" id="GO:0016787">
    <property type="term" value="F:hydrolase activity"/>
    <property type="evidence" value="ECO:0007669"/>
    <property type="project" value="UniProtKB-KW"/>
</dbReference>
<keyword evidence="2" id="KW-0378">Hydrolase</keyword>
<comment type="caution">
    <text evidence="2">The sequence shown here is derived from an EMBL/GenBank/DDBJ whole genome shotgun (WGS) entry which is preliminary data.</text>
</comment>
<gene>
    <name evidence="2" type="ORF">LK09_01025</name>
</gene>
<dbReference type="InterPro" id="IPR000073">
    <property type="entry name" value="AB_hydrolase_1"/>
</dbReference>
<dbReference type="Pfam" id="PF12697">
    <property type="entry name" value="Abhydrolase_6"/>
    <property type="match status" value="1"/>
</dbReference>
<dbReference type="Proteomes" id="UP000031030">
    <property type="component" value="Unassembled WGS sequence"/>
</dbReference>
<accession>A0A0B2AEL2</accession>
<sequence length="287" mass="32052">MPRRPASALAEKWTRIDGVDVFYRESPRPPADARVMAHVHGFGLSGRYLLPTAERLADEFHTYVPDLPGFGRSGKRRDMLDIPDLARATADFFDDRGVEKATLVGNSMGCPVILEFAHHYPERIDRAVLVSPAGGLFNQPLRRAIRQLTTDAPREPVKMARVAVPDYVRFGVPSTTRMFKALVSYPSLERLLELRIPTLVVLGERDPLLPHAHRVGEIASQTDTHVLIVLLEGAAHAINFSHPEQLAHIIRTFMDDLPMKNDPAWPADVRLYEVHRGAHHPPAKDAG</sequence>
<dbReference type="InterPro" id="IPR029058">
    <property type="entry name" value="AB_hydrolase_fold"/>
</dbReference>
<proteinExistence type="predicted"/>
<dbReference type="PANTHER" id="PTHR43798:SF33">
    <property type="entry name" value="HYDROLASE, PUTATIVE (AFU_ORTHOLOGUE AFUA_2G14860)-RELATED"/>
    <property type="match status" value="1"/>
</dbReference>
<organism evidence="2 3">
    <name type="scientific">Microbacterium mangrovi</name>
    <dbReference type="NCBI Taxonomy" id="1348253"/>
    <lineage>
        <taxon>Bacteria</taxon>
        <taxon>Bacillati</taxon>
        <taxon>Actinomycetota</taxon>
        <taxon>Actinomycetes</taxon>
        <taxon>Micrococcales</taxon>
        <taxon>Microbacteriaceae</taxon>
        <taxon>Microbacterium</taxon>
    </lineage>
</organism>
<dbReference type="STRING" id="1348253.LK09_01025"/>
<evidence type="ECO:0000313" key="2">
    <source>
        <dbReference type="EMBL" id="KHL00112.1"/>
    </source>
</evidence>
<dbReference type="PRINTS" id="PR00111">
    <property type="entry name" value="ABHYDROLASE"/>
</dbReference>
<keyword evidence="3" id="KW-1185">Reference proteome</keyword>
<dbReference type="SUPFAM" id="SSF53474">
    <property type="entry name" value="alpha/beta-Hydrolases"/>
    <property type="match status" value="1"/>
</dbReference>
<dbReference type="PANTHER" id="PTHR43798">
    <property type="entry name" value="MONOACYLGLYCEROL LIPASE"/>
    <property type="match status" value="1"/>
</dbReference>
<feature type="domain" description="AB hydrolase-1" evidence="1">
    <location>
        <begin position="39"/>
        <end position="247"/>
    </location>
</feature>
<evidence type="ECO:0000313" key="3">
    <source>
        <dbReference type="Proteomes" id="UP000031030"/>
    </source>
</evidence>
<dbReference type="GO" id="GO:0016020">
    <property type="term" value="C:membrane"/>
    <property type="evidence" value="ECO:0007669"/>
    <property type="project" value="TreeGrafter"/>
</dbReference>